<sequence length="1484" mass="169095">MIQMIQCCGENFKSDVMDHENIRKRSIDTRKPVTPVNIKIDYSDPCGLKPCKHKGVCEWTPMSHPPFICHCPIGFRGHNCERITNGINPEGGATIPEKKHLGFNDVFKLVDTTTTTRMLVIFGATVLGIVLIIMIHCCRVCSRKRKEDADYLRRLQTKEDVPKSLPPGCCELSNLVFFETLCCLGVIKENIKKECAEANVNQLVSEIKLANSLSKTLAMQNADRLVLGELGSKHSIRSSRSKRLSKHSIAQQRKPEIDAVPSRRDAKKDDSYVIDVERNENVAEPAGLDDVIANLPRDSLRSLPILGDAIAKKLTSCSVISRESVNQGAKRQGSISQQHVHPSASNRTGLTDGSITRSKQVKVPSQAERSLHSVTSHRHSERGEYRQPSLLRQNVPSICKHDVGIQSKLSSEALLDSEVRLPLPSEPELKSVSQMTTKTDPNRCSVCESGQQDQTPLQESRRGSDLSVVSSRRKMPAQTQTTPTLLSPMERPLSPEPPQTPPAPQEPRPSSHSGFVRVDKCQNFPSFSSDISPVYGVSQSRFPNSNNRRFTFEDYSTDRLKDLQENNSHTSSHRLTRDGVKYSQQRSGTRPPTKTSASTLRQQEQDQRTYSDRDEQIKESYIIRPHTSAHYLQDRLQGNQSRPSFHSVKDMYVMEEREHSLPKQQYSFYQEYVPTKFASGGDDKEWPLENYHTIGSRMDARRSYSQPTVYRKSEDTLAASDTHYNNNYPSKYYDYQNNREHIVMPIYKVPNTPPLPNPYQTTYREHFGVASNRTHMRPDRQLGDSGIEVNGSRETNYSGERYRNVPSRSPHFQYQVPSRSPYAQYHVPNRSPHSQYHVPSSSPHFQLYQQALANQKASAYGSDRQRSEQKEHDFESRSSSWDGRHSRGPSTGNEKSLENDPEVLKFLKERKSVSGFNEAARSSPTEARRSRFYKYVQGRRSAPSGSVVPSDSEEQYLGDPQDDNNVLEYMRQKKTVSGLKEESRQKMPLQFVRELENCGQSSVPVRGRDRENDDEVLYYLRQKRAISGSRSDGKEEARERVMHHVKEDFEDVGPQSLETMADINQQLKYTKMFAKNTTVYPPAATKIGERKDIKIPITARAVFTPPPSNRASPKQVRDAQDEGHCTPYQEYLRRSMIRWPVKDIDIRRSRDALKGNRLQELLNKDQEHIGQQKGSGNNNNVDSGAYFIVPGEEYPNDSHYMNQREQIEYNKRSSAGRNRTMDSSDENEFLHQVRNRGNEEAMAYQSRTPQRVRRPRTCTGESRDLTVNETQDSPYFGGSDSGLHERGSGPKHSTPKTSPIHPDLQRAWERRKNQQQSGSLLEVMRDSPTIQNKFFSKSENTVTDREERGVHDNIWNTDTESRIGRRRSREHVLQTQLRDNLDLPGHPMSRPSDGGFPNPHTLSSLQGLSSERFNSRVSEVLQAPQSLLGDRHQRQRSSFIGYHRSRDRTGPNRVHNGQKYNSDTEKTNDSFDSISRTPPPPPNY</sequence>
<name>A0A8B8CI43_CRAVI</name>
<feature type="region of interest" description="Disordered" evidence="2">
    <location>
        <begin position="237"/>
        <end position="265"/>
    </location>
</feature>
<dbReference type="SUPFAM" id="SSF57196">
    <property type="entry name" value="EGF/Laminin"/>
    <property type="match status" value="1"/>
</dbReference>
<keyword evidence="1" id="KW-1015">Disulfide bond</keyword>
<dbReference type="RefSeq" id="XP_022315476.1">
    <property type="nucleotide sequence ID" value="XM_022459768.1"/>
</dbReference>
<feature type="compositionally biased region" description="Polar residues" evidence="2">
    <location>
        <begin position="523"/>
        <end position="549"/>
    </location>
</feature>
<feature type="compositionally biased region" description="Polar residues" evidence="2">
    <location>
        <begin position="328"/>
        <end position="358"/>
    </location>
</feature>
<evidence type="ECO:0000313" key="5">
    <source>
        <dbReference type="Proteomes" id="UP000694844"/>
    </source>
</evidence>
<dbReference type="Gene3D" id="2.10.25.10">
    <property type="entry name" value="Laminin"/>
    <property type="match status" value="1"/>
</dbReference>
<dbReference type="PROSITE" id="PS50026">
    <property type="entry name" value="EGF_3"/>
    <property type="match status" value="1"/>
</dbReference>
<dbReference type="Proteomes" id="UP000694844">
    <property type="component" value="Chromosome 1"/>
</dbReference>
<feature type="region of interest" description="Disordered" evidence="2">
    <location>
        <begin position="773"/>
        <end position="815"/>
    </location>
</feature>
<dbReference type="PROSITE" id="PS00022">
    <property type="entry name" value="EGF_1"/>
    <property type="match status" value="1"/>
</dbReference>
<evidence type="ECO:0000256" key="2">
    <source>
        <dbReference type="SAM" id="MobiDB-lite"/>
    </source>
</evidence>
<feature type="compositionally biased region" description="Polar residues" evidence="2">
    <location>
        <begin position="831"/>
        <end position="841"/>
    </location>
</feature>
<reference evidence="5" key="1">
    <citation type="submission" date="2024-06" db="UniProtKB">
        <authorList>
            <consortium name="RefSeq"/>
        </authorList>
    </citation>
    <scope>NUCLEOTIDE SEQUENCE [LARGE SCALE GENOMIC DNA]</scope>
</reference>
<feature type="region of interest" description="Disordered" evidence="2">
    <location>
        <begin position="1236"/>
        <end position="1301"/>
    </location>
</feature>
<feature type="compositionally biased region" description="Polar residues" evidence="2">
    <location>
        <begin position="806"/>
        <end position="815"/>
    </location>
</feature>
<feature type="region of interest" description="Disordered" evidence="2">
    <location>
        <begin position="853"/>
        <end position="900"/>
    </location>
</feature>
<dbReference type="OrthoDB" id="7726766at2759"/>
<dbReference type="PROSITE" id="PS01186">
    <property type="entry name" value="EGF_2"/>
    <property type="match status" value="1"/>
</dbReference>
<keyword evidence="3" id="KW-0812">Transmembrane</keyword>
<dbReference type="SMART" id="SM00181">
    <property type="entry name" value="EGF"/>
    <property type="match status" value="1"/>
</dbReference>
<feature type="compositionally biased region" description="Basic and acidic residues" evidence="2">
    <location>
        <begin position="253"/>
        <end position="265"/>
    </location>
</feature>
<feature type="region of interest" description="Disordered" evidence="2">
    <location>
        <begin position="822"/>
        <end position="841"/>
    </location>
</feature>
<feature type="transmembrane region" description="Helical" evidence="3">
    <location>
        <begin position="118"/>
        <end position="136"/>
    </location>
</feature>
<protein>
    <submittedName>
        <fullName evidence="6 7">Uncharacterized protein LOC111119534</fullName>
    </submittedName>
</protein>
<dbReference type="InterPro" id="IPR000742">
    <property type="entry name" value="EGF"/>
</dbReference>
<feature type="compositionally biased region" description="Acidic residues" evidence="2">
    <location>
        <begin position="951"/>
        <end position="962"/>
    </location>
</feature>
<feature type="region of interest" description="Disordered" evidence="2">
    <location>
        <begin position="1424"/>
        <end position="1484"/>
    </location>
</feature>
<comment type="caution">
    <text evidence="1">Lacks conserved residue(s) required for the propagation of feature annotation.</text>
</comment>
<feature type="region of interest" description="Disordered" evidence="2">
    <location>
        <begin position="1102"/>
        <end position="1122"/>
    </location>
</feature>
<dbReference type="GeneID" id="111119534"/>
<dbReference type="CDD" id="cd00054">
    <property type="entry name" value="EGF_CA"/>
    <property type="match status" value="1"/>
</dbReference>
<feature type="region of interest" description="Disordered" evidence="2">
    <location>
        <begin position="328"/>
        <end position="389"/>
    </location>
</feature>
<feature type="region of interest" description="Disordered" evidence="2">
    <location>
        <begin position="937"/>
        <end position="963"/>
    </location>
</feature>
<feature type="disulfide bond" evidence="1">
    <location>
        <begin position="71"/>
        <end position="80"/>
    </location>
</feature>
<accession>A0A8B8CI43</accession>
<keyword evidence="5" id="KW-1185">Reference proteome</keyword>
<feature type="compositionally biased region" description="Pro residues" evidence="2">
    <location>
        <begin position="494"/>
        <end position="507"/>
    </location>
</feature>
<keyword evidence="1" id="KW-0245">EGF-like domain</keyword>
<feature type="compositionally biased region" description="Polar residues" evidence="2">
    <location>
        <begin position="582"/>
        <end position="602"/>
    </location>
</feature>
<gene>
    <name evidence="6 7" type="primary">LOC111119534</name>
</gene>
<organism evidence="5 7">
    <name type="scientific">Crassostrea virginica</name>
    <name type="common">Eastern oyster</name>
    <dbReference type="NCBI Taxonomy" id="6565"/>
    <lineage>
        <taxon>Eukaryota</taxon>
        <taxon>Metazoa</taxon>
        <taxon>Spiralia</taxon>
        <taxon>Lophotrochozoa</taxon>
        <taxon>Mollusca</taxon>
        <taxon>Bivalvia</taxon>
        <taxon>Autobranchia</taxon>
        <taxon>Pteriomorphia</taxon>
        <taxon>Ostreida</taxon>
        <taxon>Ostreoidea</taxon>
        <taxon>Ostreidae</taxon>
        <taxon>Crassostrea</taxon>
    </lineage>
</organism>
<dbReference type="RefSeq" id="XP_022315487.1">
    <property type="nucleotide sequence ID" value="XM_022459779.1"/>
</dbReference>
<evidence type="ECO:0000313" key="6">
    <source>
        <dbReference type="RefSeq" id="XP_022315476.1"/>
    </source>
</evidence>
<feature type="compositionally biased region" description="Basic residues" evidence="2">
    <location>
        <begin position="237"/>
        <end position="246"/>
    </location>
</feature>
<feature type="domain" description="EGF-like" evidence="4">
    <location>
        <begin position="42"/>
        <end position="81"/>
    </location>
</feature>
<feature type="compositionally biased region" description="Polar residues" evidence="2">
    <location>
        <begin position="448"/>
        <end position="458"/>
    </location>
</feature>
<feature type="compositionally biased region" description="Basic and acidic residues" evidence="2">
    <location>
        <begin position="603"/>
        <end position="617"/>
    </location>
</feature>
<keyword evidence="3" id="KW-1133">Transmembrane helix</keyword>
<evidence type="ECO:0000256" key="1">
    <source>
        <dbReference type="PROSITE-ProRule" id="PRU00076"/>
    </source>
</evidence>
<feature type="region of interest" description="Disordered" evidence="2">
    <location>
        <begin position="425"/>
        <end position="549"/>
    </location>
</feature>
<keyword evidence="3" id="KW-0472">Membrane</keyword>
<evidence type="ECO:0000256" key="3">
    <source>
        <dbReference type="SAM" id="Phobius"/>
    </source>
</evidence>
<evidence type="ECO:0000313" key="7">
    <source>
        <dbReference type="RefSeq" id="XP_022315487.1"/>
    </source>
</evidence>
<dbReference type="KEGG" id="cvn:111119534"/>
<reference evidence="6 7" key="2">
    <citation type="submission" date="2025-04" db="UniProtKB">
        <authorList>
            <consortium name="RefSeq"/>
        </authorList>
    </citation>
    <scope>IDENTIFICATION</scope>
    <source>
        <tissue evidence="6 7">Whole sample</tissue>
    </source>
</reference>
<feature type="region of interest" description="Disordered" evidence="2">
    <location>
        <begin position="1366"/>
        <end position="1405"/>
    </location>
</feature>
<feature type="region of interest" description="Disordered" evidence="2">
    <location>
        <begin position="563"/>
        <end position="617"/>
    </location>
</feature>
<evidence type="ECO:0000259" key="4">
    <source>
        <dbReference type="PROSITE" id="PS50026"/>
    </source>
</evidence>
<proteinExistence type="predicted"/>
<feature type="compositionally biased region" description="Basic and acidic residues" evidence="2">
    <location>
        <begin position="863"/>
        <end position="876"/>
    </location>
</feature>